<dbReference type="VEuPathDB" id="FungiDB:MYCFIDRAFT_169061"/>
<reference evidence="1 2" key="1">
    <citation type="journal article" date="2012" name="PLoS Pathog.">
        <title>Diverse lifestyles and strategies of plant pathogenesis encoded in the genomes of eighteen Dothideomycetes fungi.</title>
        <authorList>
            <person name="Ohm R.A."/>
            <person name="Feau N."/>
            <person name="Henrissat B."/>
            <person name="Schoch C.L."/>
            <person name="Horwitz B.A."/>
            <person name="Barry K.W."/>
            <person name="Condon B.J."/>
            <person name="Copeland A.C."/>
            <person name="Dhillon B."/>
            <person name="Glaser F."/>
            <person name="Hesse C.N."/>
            <person name="Kosti I."/>
            <person name="LaButti K."/>
            <person name="Lindquist E.A."/>
            <person name="Lucas S."/>
            <person name="Salamov A.A."/>
            <person name="Bradshaw R.E."/>
            <person name="Ciuffetti L."/>
            <person name="Hamelin R.C."/>
            <person name="Kema G.H.J."/>
            <person name="Lawrence C."/>
            <person name="Scott J.A."/>
            <person name="Spatafora J.W."/>
            <person name="Turgeon B.G."/>
            <person name="de Wit P.J.G.M."/>
            <person name="Zhong S."/>
            <person name="Goodwin S.B."/>
            <person name="Grigoriev I.V."/>
        </authorList>
    </citation>
    <scope>NUCLEOTIDE SEQUENCE [LARGE SCALE GENOMIC DNA]</scope>
    <source>
        <strain evidence="1 2">CIRAD86</strain>
    </source>
</reference>
<protein>
    <submittedName>
        <fullName evidence="1">Uncharacterized protein</fullName>
    </submittedName>
</protein>
<sequence>MSFSLQNNAVARKRQLSFHFTNTSKSYVFTQSSHLRLKVVLRLTTFGESHLRFMSSTTPQLVNLLTLHSSEV</sequence>
<evidence type="ECO:0000313" key="1">
    <source>
        <dbReference type="EMBL" id="EME87199.1"/>
    </source>
</evidence>
<dbReference type="RefSeq" id="XP_007920731.1">
    <property type="nucleotide sequence ID" value="XM_007922540.1"/>
</dbReference>
<dbReference type="GeneID" id="19332306"/>
<dbReference type="HOGENOM" id="CLU_2723273_0_0_1"/>
<dbReference type="Proteomes" id="UP000016932">
    <property type="component" value="Unassembled WGS sequence"/>
</dbReference>
<evidence type="ECO:0000313" key="2">
    <source>
        <dbReference type="Proteomes" id="UP000016932"/>
    </source>
</evidence>
<dbReference type="AlphaFoldDB" id="N1Q5M8"/>
<dbReference type="KEGG" id="pfj:MYCFIDRAFT_169061"/>
<proteinExistence type="predicted"/>
<organism evidence="1 2">
    <name type="scientific">Pseudocercospora fijiensis (strain CIRAD86)</name>
    <name type="common">Black leaf streak disease fungus</name>
    <name type="synonym">Mycosphaerella fijiensis</name>
    <dbReference type="NCBI Taxonomy" id="383855"/>
    <lineage>
        <taxon>Eukaryota</taxon>
        <taxon>Fungi</taxon>
        <taxon>Dikarya</taxon>
        <taxon>Ascomycota</taxon>
        <taxon>Pezizomycotina</taxon>
        <taxon>Dothideomycetes</taxon>
        <taxon>Dothideomycetidae</taxon>
        <taxon>Mycosphaerellales</taxon>
        <taxon>Mycosphaerellaceae</taxon>
        <taxon>Pseudocercospora</taxon>
    </lineage>
</organism>
<name>N1Q5M8_PSEFD</name>
<keyword evidence="2" id="KW-1185">Reference proteome</keyword>
<dbReference type="EMBL" id="KB446555">
    <property type="protein sequence ID" value="EME87199.1"/>
    <property type="molecule type" value="Genomic_DNA"/>
</dbReference>
<gene>
    <name evidence="1" type="ORF">MYCFIDRAFT_169061</name>
</gene>
<accession>N1Q5M8</accession>